<dbReference type="Proteomes" id="UP000663879">
    <property type="component" value="Unassembled WGS sequence"/>
</dbReference>
<feature type="compositionally biased region" description="Basic residues" evidence="1">
    <location>
        <begin position="9"/>
        <end position="20"/>
    </location>
</feature>
<evidence type="ECO:0000313" key="2">
    <source>
        <dbReference type="EMBL" id="CAF0976995.1"/>
    </source>
</evidence>
<proteinExistence type="predicted"/>
<dbReference type="AlphaFoldDB" id="A0A814EUJ7"/>
<evidence type="ECO:0000313" key="3">
    <source>
        <dbReference type="Proteomes" id="UP000663879"/>
    </source>
</evidence>
<name>A0A814EUJ7_9BILA</name>
<gene>
    <name evidence="2" type="ORF">OXX778_LOCUS15218</name>
</gene>
<reference evidence="2" key="1">
    <citation type="submission" date="2021-02" db="EMBL/GenBank/DDBJ databases">
        <authorList>
            <person name="Nowell W R."/>
        </authorList>
    </citation>
    <scope>NUCLEOTIDE SEQUENCE</scope>
    <source>
        <strain evidence="2">Ploen Becks lab</strain>
    </source>
</reference>
<feature type="region of interest" description="Disordered" evidence="1">
    <location>
        <begin position="1"/>
        <end position="63"/>
    </location>
</feature>
<organism evidence="2 3">
    <name type="scientific">Brachionus calyciflorus</name>
    <dbReference type="NCBI Taxonomy" id="104777"/>
    <lineage>
        <taxon>Eukaryota</taxon>
        <taxon>Metazoa</taxon>
        <taxon>Spiralia</taxon>
        <taxon>Gnathifera</taxon>
        <taxon>Rotifera</taxon>
        <taxon>Eurotatoria</taxon>
        <taxon>Monogononta</taxon>
        <taxon>Pseudotrocha</taxon>
        <taxon>Ploima</taxon>
        <taxon>Brachionidae</taxon>
        <taxon>Brachionus</taxon>
    </lineage>
</organism>
<feature type="compositionally biased region" description="Basic and acidic residues" evidence="1">
    <location>
        <begin position="21"/>
        <end position="30"/>
    </location>
</feature>
<keyword evidence="3" id="KW-1185">Reference proteome</keyword>
<dbReference type="EMBL" id="CAJNOC010003309">
    <property type="protein sequence ID" value="CAF0976995.1"/>
    <property type="molecule type" value="Genomic_DNA"/>
</dbReference>
<accession>A0A814EUJ7</accession>
<evidence type="ECO:0000256" key="1">
    <source>
        <dbReference type="SAM" id="MobiDB-lite"/>
    </source>
</evidence>
<comment type="caution">
    <text evidence="2">The sequence shown here is derived from an EMBL/GenBank/DDBJ whole genome shotgun (WGS) entry which is preliminary data.</text>
</comment>
<protein>
    <submittedName>
        <fullName evidence="2">Uncharacterized protein</fullName>
    </submittedName>
</protein>
<sequence length="128" mass="14905">MEKENERKNSHRSKKYYPNRNLDKKRHEFSKSSSSSIGKETVNHLISDDVNESGQNLEEKRSQDCQESLNYEINSSETKSVLIYPQSSSTSIGKVPVNHLNSESGQFYKPCFRPFDFDEQKRVLELKK</sequence>